<evidence type="ECO:0000256" key="9">
    <source>
        <dbReference type="ARBA" id="ARBA00048754"/>
    </source>
</evidence>
<accession>A0A511WXM7</accession>
<evidence type="ECO:0000256" key="8">
    <source>
        <dbReference type="ARBA" id="ARBA00029513"/>
    </source>
</evidence>
<dbReference type="EMBL" id="BJYE01000003">
    <property type="protein sequence ID" value="GEN55869.1"/>
    <property type="molecule type" value="Genomic_DNA"/>
</dbReference>
<evidence type="ECO:0000256" key="11">
    <source>
        <dbReference type="ARBA" id="ARBA00050773"/>
    </source>
</evidence>
<keyword evidence="5 15" id="KW-0288">FMN</keyword>
<keyword evidence="18" id="KW-1185">Reference proteome</keyword>
<comment type="catalytic activity">
    <reaction evidence="1">
        <text>a (2S)-2-hydroxycarboxylate + O2 = a 2-oxocarboxylate + H2O2</text>
        <dbReference type="Rhea" id="RHEA:16789"/>
        <dbReference type="ChEBI" id="CHEBI:15379"/>
        <dbReference type="ChEBI" id="CHEBI:16240"/>
        <dbReference type="ChEBI" id="CHEBI:35179"/>
        <dbReference type="ChEBI" id="CHEBI:58123"/>
        <dbReference type="EC" id="1.1.3.15"/>
    </reaction>
</comment>
<evidence type="ECO:0000313" key="18">
    <source>
        <dbReference type="Proteomes" id="UP000321400"/>
    </source>
</evidence>
<organism evidence="17 18">
    <name type="scientific">Halolactibacillus alkaliphilus</name>
    <dbReference type="NCBI Taxonomy" id="442899"/>
    <lineage>
        <taxon>Bacteria</taxon>
        <taxon>Bacillati</taxon>
        <taxon>Bacillota</taxon>
        <taxon>Bacilli</taxon>
        <taxon>Bacillales</taxon>
        <taxon>Bacillaceae</taxon>
        <taxon>Halolactibacillus</taxon>
    </lineage>
</organism>
<dbReference type="Gene3D" id="3.20.20.70">
    <property type="entry name" value="Aldolase class I"/>
    <property type="match status" value="1"/>
</dbReference>
<feature type="binding site" evidence="15">
    <location>
        <position position="237"/>
    </location>
    <ligand>
        <name>FMN</name>
        <dbReference type="ChEBI" id="CHEBI:58210"/>
    </ligand>
</feature>
<dbReference type="GO" id="GO:0003973">
    <property type="term" value="F:(S)-2-hydroxy-acid oxidase activity"/>
    <property type="evidence" value="ECO:0007669"/>
    <property type="project" value="UniProtKB-EC"/>
</dbReference>
<comment type="catalytic activity">
    <reaction evidence="9">
        <text>(S)-lactate + O2 = pyruvate + H2O2</text>
        <dbReference type="Rhea" id="RHEA:55868"/>
        <dbReference type="ChEBI" id="CHEBI:15361"/>
        <dbReference type="ChEBI" id="CHEBI:15379"/>
        <dbReference type="ChEBI" id="CHEBI:16240"/>
        <dbReference type="ChEBI" id="CHEBI:16651"/>
    </reaction>
    <physiologicalReaction direction="left-to-right" evidence="9">
        <dbReference type="Rhea" id="RHEA:55869"/>
    </physiologicalReaction>
</comment>
<comment type="catalytic activity">
    <reaction evidence="10">
        <text>mandelate + O2 = phenylglyoxylate + H2O2</text>
        <dbReference type="Rhea" id="RHEA:68968"/>
        <dbReference type="ChEBI" id="CHEBI:15379"/>
        <dbReference type="ChEBI" id="CHEBI:16240"/>
        <dbReference type="ChEBI" id="CHEBI:25147"/>
        <dbReference type="ChEBI" id="CHEBI:36656"/>
    </reaction>
</comment>
<reference evidence="17 18" key="1">
    <citation type="submission" date="2019-07" db="EMBL/GenBank/DDBJ databases">
        <title>Whole genome shotgun sequence of Halolactibacillus alkaliphilus NBRC 103919.</title>
        <authorList>
            <person name="Hosoyama A."/>
            <person name="Uohara A."/>
            <person name="Ohji S."/>
            <person name="Ichikawa N."/>
        </authorList>
    </citation>
    <scope>NUCLEOTIDE SEQUENCE [LARGE SCALE GENOMIC DNA]</scope>
    <source>
        <strain evidence="17 18">NBRC 103919</strain>
    </source>
</reference>
<evidence type="ECO:0000256" key="7">
    <source>
        <dbReference type="ARBA" id="ARBA00024042"/>
    </source>
</evidence>
<dbReference type="PROSITE" id="PS00557">
    <property type="entry name" value="FMN_HYDROXY_ACID_DH_1"/>
    <property type="match status" value="1"/>
</dbReference>
<dbReference type="SUPFAM" id="SSF51395">
    <property type="entry name" value="FMN-linked oxidoreductases"/>
    <property type="match status" value="1"/>
</dbReference>
<feature type="binding site" evidence="15">
    <location>
        <position position="128"/>
    </location>
    <ligand>
        <name>FMN</name>
        <dbReference type="ChEBI" id="CHEBI:58210"/>
    </ligand>
</feature>
<evidence type="ECO:0000256" key="4">
    <source>
        <dbReference type="ARBA" id="ARBA00022630"/>
    </source>
</evidence>
<dbReference type="OrthoDB" id="9770452at2"/>
<comment type="catalytic activity">
    <reaction evidence="11">
        <text>2-hydroxyoctadecanoate + O2 = 2-oxooctadecanoate + H2O2</text>
        <dbReference type="Rhea" id="RHEA:68964"/>
        <dbReference type="ChEBI" id="CHEBI:15379"/>
        <dbReference type="ChEBI" id="CHEBI:16240"/>
        <dbReference type="ChEBI" id="CHEBI:17162"/>
        <dbReference type="ChEBI" id="CHEBI:76724"/>
    </reaction>
</comment>
<comment type="cofactor">
    <cofactor evidence="2">
        <name>FMN</name>
        <dbReference type="ChEBI" id="CHEBI:58210"/>
    </cofactor>
</comment>
<dbReference type="PANTHER" id="PTHR10578">
    <property type="entry name" value="S -2-HYDROXY-ACID OXIDASE-RELATED"/>
    <property type="match status" value="1"/>
</dbReference>
<comment type="caution">
    <text evidence="17">The sequence shown here is derived from an EMBL/GenBank/DDBJ whole genome shotgun (WGS) entry which is preliminary data.</text>
</comment>
<feature type="binding site" evidence="15">
    <location>
        <position position="106"/>
    </location>
    <ligand>
        <name>FMN</name>
        <dbReference type="ChEBI" id="CHEBI:58210"/>
    </ligand>
</feature>
<sequence>MSRKTGVDWEKKAKETLSANAFGYLSGGSGSEVSLSYNIKQFDRYRLIPRVLREVSLTDTTTHLFGSSIQAPYLLAPIGFHTIVHEAGELASARAADAAGVPFIQSTVSSYSIEEVSEVMAVADHYFQLYWPSDDDVRESFVRRAEAAGVKGLVITVDTPVLGRREIDLSHNYFPMDEGAGMANFLADPVFQARYLSPTMDSAEVKQKIQSILFNPSLTFKKVQQLIKSTSLPVIIKGVLHPDDAKRCQDIGAKGIIVSNHGARQLDSAIEPLEVLSAIREKVGNDFPLILDGGIRRGADIIKSLILGADAVLVGRPYIYGLTGGESGVMDVLSTLKEDLEINLKLLGATSILDCHHDHLKRLER</sequence>
<comment type="catalytic activity">
    <reaction evidence="12">
        <text>2-hydroxyoctanoate + O2 = 2-oxooctanoate + H2O2</text>
        <dbReference type="Rhea" id="RHEA:67940"/>
        <dbReference type="ChEBI" id="CHEBI:15379"/>
        <dbReference type="ChEBI" id="CHEBI:16240"/>
        <dbReference type="ChEBI" id="CHEBI:133514"/>
        <dbReference type="ChEBI" id="CHEBI:176689"/>
    </reaction>
</comment>
<dbReference type="InterPro" id="IPR012133">
    <property type="entry name" value="Alpha-hydoxy_acid_DH_FMN"/>
</dbReference>
<evidence type="ECO:0000256" key="1">
    <source>
        <dbReference type="ARBA" id="ARBA00000616"/>
    </source>
</evidence>
<dbReference type="PANTHER" id="PTHR10578:SF143">
    <property type="entry name" value="FMN-DEPENDENT ALPHA-HYDROXY ACID DEHYDROGENASE PB1A11.03"/>
    <property type="match status" value="1"/>
</dbReference>
<dbReference type="InterPro" id="IPR008259">
    <property type="entry name" value="FMN_hydac_DH_AS"/>
</dbReference>
<evidence type="ECO:0000259" key="16">
    <source>
        <dbReference type="PROSITE" id="PS51349"/>
    </source>
</evidence>
<dbReference type="AlphaFoldDB" id="A0A511WXM7"/>
<feature type="binding site" evidence="15">
    <location>
        <position position="261"/>
    </location>
    <ligand>
        <name>glyoxylate</name>
        <dbReference type="ChEBI" id="CHEBI:36655"/>
    </ligand>
</feature>
<protein>
    <recommendedName>
        <fullName evidence="8">L-lactate oxidase</fullName>
        <ecNumber evidence="3">1.1.3.15</ecNumber>
    </recommendedName>
    <alternativeName>
        <fullName evidence="13">(S)-2-hydroxy-acid oxidase</fullName>
    </alternativeName>
</protein>
<name>A0A511WXM7_9BACI</name>
<evidence type="ECO:0000256" key="2">
    <source>
        <dbReference type="ARBA" id="ARBA00001917"/>
    </source>
</evidence>
<feature type="binding site" evidence="15">
    <location>
        <position position="165"/>
    </location>
    <ligand>
        <name>glyoxylate</name>
        <dbReference type="ChEBI" id="CHEBI:36655"/>
    </ligand>
</feature>
<keyword evidence="6" id="KW-0560">Oxidoreductase</keyword>
<comment type="similarity">
    <text evidence="7">Belongs to the FMN-dependent alpha-hydroxy acid dehydrogenase family.</text>
</comment>
<feature type="binding site" evidence="15">
    <location>
        <begin position="292"/>
        <end position="296"/>
    </location>
    <ligand>
        <name>FMN</name>
        <dbReference type="ChEBI" id="CHEBI:58210"/>
    </ligand>
</feature>
<evidence type="ECO:0000256" key="3">
    <source>
        <dbReference type="ARBA" id="ARBA00013087"/>
    </source>
</evidence>
<feature type="binding site" evidence="15">
    <location>
        <position position="259"/>
    </location>
    <ligand>
        <name>FMN</name>
        <dbReference type="ChEBI" id="CHEBI:58210"/>
    </ligand>
</feature>
<proteinExistence type="inferred from homology"/>
<feature type="binding site" evidence="15">
    <location>
        <position position="156"/>
    </location>
    <ligand>
        <name>FMN</name>
        <dbReference type="ChEBI" id="CHEBI:58210"/>
    </ligand>
</feature>
<feature type="binding site" evidence="15">
    <location>
        <begin position="315"/>
        <end position="316"/>
    </location>
    <ligand>
        <name>FMN</name>
        <dbReference type="ChEBI" id="CHEBI:58210"/>
    </ligand>
</feature>
<evidence type="ECO:0000256" key="15">
    <source>
        <dbReference type="PIRSR" id="PIRSR000138-2"/>
    </source>
</evidence>
<dbReference type="Proteomes" id="UP000321400">
    <property type="component" value="Unassembled WGS sequence"/>
</dbReference>
<feature type="binding site" evidence="15">
    <location>
        <position position="264"/>
    </location>
    <ligand>
        <name>glyoxylate</name>
        <dbReference type="ChEBI" id="CHEBI:36655"/>
    </ligand>
</feature>
<dbReference type="Pfam" id="PF01070">
    <property type="entry name" value="FMN_dh"/>
    <property type="match status" value="1"/>
</dbReference>
<evidence type="ECO:0000256" key="6">
    <source>
        <dbReference type="ARBA" id="ARBA00023002"/>
    </source>
</evidence>
<feature type="binding site" evidence="15">
    <location>
        <position position="24"/>
    </location>
    <ligand>
        <name>glyoxylate</name>
        <dbReference type="ChEBI" id="CHEBI:36655"/>
    </ligand>
</feature>
<evidence type="ECO:0000256" key="14">
    <source>
        <dbReference type="PIRSR" id="PIRSR000138-1"/>
    </source>
</evidence>
<feature type="binding site" evidence="15">
    <location>
        <begin position="77"/>
        <end position="79"/>
    </location>
    <ligand>
        <name>FMN</name>
        <dbReference type="ChEBI" id="CHEBI:58210"/>
    </ligand>
</feature>
<dbReference type="InterPro" id="IPR013785">
    <property type="entry name" value="Aldolase_TIM"/>
</dbReference>
<dbReference type="InterPro" id="IPR000262">
    <property type="entry name" value="FMN-dep_DH"/>
</dbReference>
<dbReference type="EC" id="1.1.3.15" evidence="3"/>
<dbReference type="GO" id="GO:0010181">
    <property type="term" value="F:FMN binding"/>
    <property type="evidence" value="ECO:0007669"/>
    <property type="project" value="InterPro"/>
</dbReference>
<gene>
    <name evidence="17" type="ORF">HAL01_03330</name>
</gene>
<evidence type="ECO:0000256" key="5">
    <source>
        <dbReference type="ARBA" id="ARBA00022643"/>
    </source>
</evidence>
<dbReference type="RefSeq" id="WP_089799840.1">
    <property type="nucleotide sequence ID" value="NZ_BJYE01000003.1"/>
</dbReference>
<evidence type="ECO:0000256" key="13">
    <source>
        <dbReference type="ARBA" id="ARBA00079803"/>
    </source>
</evidence>
<dbReference type="PROSITE" id="PS51349">
    <property type="entry name" value="FMN_HYDROXY_ACID_DH_2"/>
    <property type="match status" value="1"/>
</dbReference>
<dbReference type="PIRSF" id="PIRSF000138">
    <property type="entry name" value="Al-hdrx_acd_dh"/>
    <property type="match status" value="1"/>
</dbReference>
<dbReference type="STRING" id="442899.SAMN05720591_10383"/>
<keyword evidence="4 15" id="KW-0285">Flavoprotein</keyword>
<dbReference type="FunFam" id="3.20.20.70:FF:000029">
    <property type="entry name" value="L-lactate dehydrogenase"/>
    <property type="match status" value="1"/>
</dbReference>
<evidence type="ECO:0000256" key="12">
    <source>
        <dbReference type="ARBA" id="ARBA00052949"/>
    </source>
</evidence>
<feature type="binding site" evidence="15">
    <location>
        <position position="130"/>
    </location>
    <ligand>
        <name>FMN</name>
        <dbReference type="ChEBI" id="CHEBI:58210"/>
    </ligand>
</feature>
<feature type="domain" description="FMN hydroxy acid dehydrogenase" evidence="16">
    <location>
        <begin position="1"/>
        <end position="365"/>
    </location>
</feature>
<evidence type="ECO:0000313" key="17">
    <source>
        <dbReference type="EMBL" id="GEN55869.1"/>
    </source>
</evidence>
<feature type="active site" description="Proton acceptor" evidence="14">
    <location>
        <position position="261"/>
    </location>
</feature>
<evidence type="ECO:0000256" key="10">
    <source>
        <dbReference type="ARBA" id="ARBA00050549"/>
    </source>
</evidence>
<dbReference type="InterPro" id="IPR037396">
    <property type="entry name" value="FMN_HAD"/>
</dbReference>